<evidence type="ECO:0000313" key="1">
    <source>
        <dbReference type="EMBL" id="KAF2729146.1"/>
    </source>
</evidence>
<dbReference type="PANTHER" id="PTHR42085:SF2">
    <property type="entry name" value="F-BOX DOMAIN-CONTAINING PROTEIN"/>
    <property type="match status" value="1"/>
</dbReference>
<organism evidence="1 2">
    <name type="scientific">Polyplosphaeria fusca</name>
    <dbReference type="NCBI Taxonomy" id="682080"/>
    <lineage>
        <taxon>Eukaryota</taxon>
        <taxon>Fungi</taxon>
        <taxon>Dikarya</taxon>
        <taxon>Ascomycota</taxon>
        <taxon>Pezizomycotina</taxon>
        <taxon>Dothideomycetes</taxon>
        <taxon>Pleosporomycetidae</taxon>
        <taxon>Pleosporales</taxon>
        <taxon>Tetraplosphaeriaceae</taxon>
        <taxon>Polyplosphaeria</taxon>
    </lineage>
</organism>
<dbReference type="InterPro" id="IPR038883">
    <property type="entry name" value="AN11006-like"/>
</dbReference>
<accession>A0A9P4QQN6</accession>
<dbReference type="PANTHER" id="PTHR42085">
    <property type="entry name" value="F-BOX DOMAIN-CONTAINING PROTEIN"/>
    <property type="match status" value="1"/>
</dbReference>
<keyword evidence="2" id="KW-1185">Reference proteome</keyword>
<dbReference type="EMBL" id="ML996254">
    <property type="protein sequence ID" value="KAF2729146.1"/>
    <property type="molecule type" value="Genomic_DNA"/>
</dbReference>
<protein>
    <submittedName>
        <fullName evidence="1">Uncharacterized protein</fullName>
    </submittedName>
</protein>
<comment type="caution">
    <text evidence="1">The sequence shown here is derived from an EMBL/GenBank/DDBJ whole genome shotgun (WGS) entry which is preliminary data.</text>
</comment>
<name>A0A9P4QQN6_9PLEO</name>
<gene>
    <name evidence="1" type="ORF">EJ04DRAFT_568891</name>
</gene>
<dbReference type="OrthoDB" id="5420711at2759"/>
<proteinExistence type="predicted"/>
<dbReference type="AlphaFoldDB" id="A0A9P4QQN6"/>
<reference evidence="1" key="1">
    <citation type="journal article" date="2020" name="Stud. Mycol.">
        <title>101 Dothideomycetes genomes: a test case for predicting lifestyles and emergence of pathogens.</title>
        <authorList>
            <person name="Haridas S."/>
            <person name="Albert R."/>
            <person name="Binder M."/>
            <person name="Bloem J."/>
            <person name="Labutti K."/>
            <person name="Salamov A."/>
            <person name="Andreopoulos B."/>
            <person name="Baker S."/>
            <person name="Barry K."/>
            <person name="Bills G."/>
            <person name="Bluhm B."/>
            <person name="Cannon C."/>
            <person name="Castanera R."/>
            <person name="Culley D."/>
            <person name="Daum C."/>
            <person name="Ezra D."/>
            <person name="Gonzalez J."/>
            <person name="Henrissat B."/>
            <person name="Kuo A."/>
            <person name="Liang C."/>
            <person name="Lipzen A."/>
            <person name="Lutzoni F."/>
            <person name="Magnuson J."/>
            <person name="Mondo S."/>
            <person name="Nolan M."/>
            <person name="Ohm R."/>
            <person name="Pangilinan J."/>
            <person name="Park H.-J."/>
            <person name="Ramirez L."/>
            <person name="Alfaro M."/>
            <person name="Sun H."/>
            <person name="Tritt A."/>
            <person name="Yoshinaga Y."/>
            <person name="Zwiers L.-H."/>
            <person name="Turgeon B."/>
            <person name="Goodwin S."/>
            <person name="Spatafora J."/>
            <person name="Crous P."/>
            <person name="Grigoriev I."/>
        </authorList>
    </citation>
    <scope>NUCLEOTIDE SEQUENCE</scope>
    <source>
        <strain evidence="1">CBS 125425</strain>
    </source>
</reference>
<evidence type="ECO:0000313" key="2">
    <source>
        <dbReference type="Proteomes" id="UP000799444"/>
    </source>
</evidence>
<sequence length="118" mass="13528">MAHVFGGLWNTGHYDVHFTYQACDDAQLHLQVMRVCRQLYAEARDIFYGRNIFRFDADLRIPCALRFLEDRPPVSRNHIKSVELALTEDECTPEDATDVFDPNAVFSKGSTSSLWEGT</sequence>
<dbReference type="Proteomes" id="UP000799444">
    <property type="component" value="Unassembled WGS sequence"/>
</dbReference>